<evidence type="ECO:0000313" key="2">
    <source>
        <dbReference type="EMBL" id="RSL81967.1"/>
    </source>
</evidence>
<gene>
    <name evidence="2" type="ORF">CEP51_005478</name>
</gene>
<evidence type="ECO:0000256" key="1">
    <source>
        <dbReference type="SAM" id="MobiDB-lite"/>
    </source>
</evidence>
<keyword evidence="3" id="KW-1185">Reference proteome</keyword>
<sequence>MATDGTSTSKSAINDMLADVRKAAAQVKESKAKGEGAIEAEARLQEAVSALARERDAMQAPEDPPEEANPELSEDQEEWLQTVKRLVERQKRNKTGRRGEPCRKKTMKAPRAFKEEEGDE</sequence>
<dbReference type="Proteomes" id="UP000287972">
    <property type="component" value="Unassembled WGS sequence"/>
</dbReference>
<proteinExistence type="predicted"/>
<organism evidence="2 3">
    <name type="scientific">Fusarium floridanum</name>
    <dbReference type="NCBI Taxonomy" id="1325733"/>
    <lineage>
        <taxon>Eukaryota</taxon>
        <taxon>Fungi</taxon>
        <taxon>Dikarya</taxon>
        <taxon>Ascomycota</taxon>
        <taxon>Pezizomycotina</taxon>
        <taxon>Sordariomycetes</taxon>
        <taxon>Hypocreomycetidae</taxon>
        <taxon>Hypocreales</taxon>
        <taxon>Nectriaceae</taxon>
        <taxon>Fusarium</taxon>
        <taxon>Fusarium solani species complex</taxon>
    </lineage>
</organism>
<feature type="compositionally biased region" description="Acidic residues" evidence="1">
    <location>
        <begin position="63"/>
        <end position="78"/>
    </location>
</feature>
<dbReference type="EMBL" id="NKCL01000110">
    <property type="protein sequence ID" value="RSL81967.1"/>
    <property type="molecule type" value="Genomic_DNA"/>
</dbReference>
<name>A0A428RWS2_9HYPO</name>
<dbReference type="AlphaFoldDB" id="A0A428RWS2"/>
<feature type="region of interest" description="Disordered" evidence="1">
    <location>
        <begin position="52"/>
        <end position="120"/>
    </location>
</feature>
<accession>A0A428RWS2</accession>
<reference evidence="2 3" key="1">
    <citation type="submission" date="2017-06" db="EMBL/GenBank/DDBJ databases">
        <title>Comparative genomic analysis of Ambrosia Fusariam Clade fungi.</title>
        <authorList>
            <person name="Stajich J.E."/>
            <person name="Carrillo J."/>
            <person name="Kijimoto T."/>
            <person name="Eskalen A."/>
            <person name="O'Donnell K."/>
            <person name="Kasson M."/>
        </authorList>
    </citation>
    <scope>NUCLEOTIDE SEQUENCE [LARGE SCALE GENOMIC DNA]</scope>
    <source>
        <strain evidence="2 3">NRRL62606</strain>
    </source>
</reference>
<protein>
    <submittedName>
        <fullName evidence="2">Uncharacterized protein</fullName>
    </submittedName>
</protein>
<evidence type="ECO:0000313" key="3">
    <source>
        <dbReference type="Proteomes" id="UP000287972"/>
    </source>
</evidence>
<comment type="caution">
    <text evidence="2">The sequence shown here is derived from an EMBL/GenBank/DDBJ whole genome shotgun (WGS) entry which is preliminary data.</text>
</comment>